<evidence type="ECO:0000256" key="1">
    <source>
        <dbReference type="SAM" id="Phobius"/>
    </source>
</evidence>
<reference evidence="2" key="1">
    <citation type="submission" date="2020-12" db="EMBL/GenBank/DDBJ databases">
        <title>Sanguibacter suaedae sp. nov., isolated from Suaeda aralocaspica.</title>
        <authorList>
            <person name="Ma Q."/>
        </authorList>
    </citation>
    <scope>NUCLEOTIDE SEQUENCE</scope>
    <source>
        <strain evidence="2">YZGR15</strain>
    </source>
</reference>
<name>A0A934MC25_9MICO</name>
<feature type="transmembrane region" description="Helical" evidence="1">
    <location>
        <begin position="198"/>
        <end position="218"/>
    </location>
</feature>
<feature type="transmembrane region" description="Helical" evidence="1">
    <location>
        <begin position="155"/>
        <end position="174"/>
    </location>
</feature>
<accession>A0A934MC25</accession>
<dbReference type="AlphaFoldDB" id="A0A934MC25"/>
<evidence type="ECO:0000313" key="2">
    <source>
        <dbReference type="EMBL" id="MBI9113474.1"/>
    </source>
</evidence>
<feature type="transmembrane region" description="Helical" evidence="1">
    <location>
        <begin position="246"/>
        <end position="265"/>
    </location>
</feature>
<keyword evidence="1" id="KW-1133">Transmembrane helix</keyword>
<organism evidence="2 3">
    <name type="scientific">Sanguibacter suaedae</name>
    <dbReference type="NCBI Taxonomy" id="2795737"/>
    <lineage>
        <taxon>Bacteria</taxon>
        <taxon>Bacillati</taxon>
        <taxon>Actinomycetota</taxon>
        <taxon>Actinomycetes</taxon>
        <taxon>Micrococcales</taxon>
        <taxon>Sanguibacteraceae</taxon>
        <taxon>Sanguibacter</taxon>
    </lineage>
</organism>
<protein>
    <submittedName>
        <fullName evidence="2">Uncharacterized protein</fullName>
    </submittedName>
</protein>
<dbReference type="EMBL" id="JAEINH010000001">
    <property type="protein sequence ID" value="MBI9113474.1"/>
    <property type="molecule type" value="Genomic_DNA"/>
</dbReference>
<proteinExistence type="predicted"/>
<feature type="transmembrane region" description="Helical" evidence="1">
    <location>
        <begin position="103"/>
        <end position="122"/>
    </location>
</feature>
<dbReference type="Proteomes" id="UP000602087">
    <property type="component" value="Unassembled WGS sequence"/>
</dbReference>
<feature type="transmembrane region" description="Helical" evidence="1">
    <location>
        <begin position="31"/>
        <end position="51"/>
    </location>
</feature>
<keyword evidence="1" id="KW-0812">Transmembrane</keyword>
<comment type="caution">
    <text evidence="2">The sequence shown here is derived from an EMBL/GenBank/DDBJ whole genome shotgun (WGS) entry which is preliminary data.</text>
</comment>
<feature type="transmembrane region" description="Helical" evidence="1">
    <location>
        <begin position="72"/>
        <end position="97"/>
    </location>
</feature>
<keyword evidence="1" id="KW-0472">Membrane</keyword>
<dbReference type="RefSeq" id="WP_198732047.1">
    <property type="nucleotide sequence ID" value="NZ_JAEINH010000001.1"/>
</dbReference>
<keyword evidence="3" id="KW-1185">Reference proteome</keyword>
<feature type="transmembrane region" description="Helical" evidence="1">
    <location>
        <begin position="277"/>
        <end position="301"/>
    </location>
</feature>
<gene>
    <name evidence="2" type="ORF">JAV76_00420</name>
</gene>
<evidence type="ECO:0000313" key="3">
    <source>
        <dbReference type="Proteomes" id="UP000602087"/>
    </source>
</evidence>
<sequence>MINRGGNVWFDGGNVCVSVTAGSICVTWTTAVIYLGSVVLVLAGVLAVLLWDARRTPTASQAATRANRHTTLASVVGAAVMAAVLLWLIGGAVLGVVPWRDGRVLALLPILGAVSLLVAQAVGQLTWPRPSGVVREAELTRRGAADVAPAWPRRLVLLWAGAGVLLLVIFAMVADGPRTMIRSVGLDTQEIGPYPGSYYGVLLGTAIIVTVVATELVLRLIALRPAVVGVSAEWDLHLRRRSAGHVARGVQLALALTVAGVLHVAGTVHQSLGQQRLGSGLVVLAVTVLLAGLIVTITPLFGRRRDRPSPLAVAVPS</sequence>